<dbReference type="HOGENOM" id="CLU_1139032_0_0_1"/>
<sequence>MSTGVFFKRNPDGTFSLLEKPTEQNENNSPDSVPPEERSALGKLRLTPGPNFEIVETAGEIFVLNRKTEPVTLNQTPEAKQEEPKQRTPLKSVDNLLEPGNVINQSEPPTLNQTHEAIKEQPKERTPQMCTDNNLLESGDGIKHSEPPTLIQTPQAIKEEPKLRAPPMSTDNLLKSDNGIKHSPTIITNYPKPTASTSKSASAKPTKSHCQPPKQESLLKIRNRVPPPTRKSGQEMRPEYRNALVHDVIKWSPFSEEIQDLVQSCRPHQRLETLEKIVALL</sequence>
<evidence type="ECO:0000313" key="2">
    <source>
        <dbReference type="EMBL" id="EDX00854.2"/>
    </source>
</evidence>
<organism evidence="2 3">
    <name type="scientific">Drosophila yakuba</name>
    <name type="common">Fruit fly</name>
    <dbReference type="NCBI Taxonomy" id="7245"/>
    <lineage>
        <taxon>Eukaryota</taxon>
        <taxon>Metazoa</taxon>
        <taxon>Ecdysozoa</taxon>
        <taxon>Arthropoda</taxon>
        <taxon>Hexapoda</taxon>
        <taxon>Insecta</taxon>
        <taxon>Pterygota</taxon>
        <taxon>Neoptera</taxon>
        <taxon>Endopterygota</taxon>
        <taxon>Diptera</taxon>
        <taxon>Brachycera</taxon>
        <taxon>Muscomorpha</taxon>
        <taxon>Ephydroidea</taxon>
        <taxon>Drosophilidae</taxon>
        <taxon>Drosophila</taxon>
        <taxon>Sophophora</taxon>
    </lineage>
</organism>
<keyword evidence="3" id="KW-1185">Reference proteome</keyword>
<dbReference type="EMBL" id="CM000162">
    <property type="protein sequence ID" value="EDX00854.2"/>
    <property type="molecule type" value="Genomic_DNA"/>
</dbReference>
<name>B4PXK1_DROYA</name>
<dbReference type="KEGG" id="dya:Dyak_GE16548"/>
<dbReference type="Proteomes" id="UP000002282">
    <property type="component" value="Chromosome X"/>
</dbReference>
<reference evidence="2 3" key="2">
    <citation type="journal article" date="2007" name="PLoS Biol.">
        <title>Principles of genome evolution in the Drosophila melanogaster species group.</title>
        <authorList>
            <person name="Ranz J.M."/>
            <person name="Maurin D."/>
            <person name="Chan Y.S."/>
            <person name="von Grotthuss M."/>
            <person name="Hillier L.W."/>
            <person name="Roote J."/>
            <person name="Ashburner M."/>
            <person name="Bergman C.M."/>
        </authorList>
    </citation>
    <scope>NUCLEOTIDE SEQUENCE [LARGE SCALE GENOMIC DNA]</scope>
    <source>
        <strain evidence="3">Tai18E2 / Tucson 14021-0261.01</strain>
    </source>
</reference>
<dbReference type="AlphaFoldDB" id="B4PXK1"/>
<feature type="region of interest" description="Disordered" evidence="1">
    <location>
        <begin position="1"/>
        <end position="45"/>
    </location>
</feature>
<dbReference type="eggNOG" id="ENOG502SXQH">
    <property type="taxonomic scope" value="Eukaryota"/>
</dbReference>
<accession>B4PXK1</accession>
<dbReference type="OrthoDB" id="26525at2759"/>
<feature type="region of interest" description="Disordered" evidence="1">
    <location>
        <begin position="153"/>
        <end position="236"/>
    </location>
</feature>
<reference evidence="2 3" key="1">
    <citation type="journal article" date="2007" name="Nature">
        <title>Evolution of genes and genomes on the Drosophila phylogeny.</title>
        <authorList>
            <consortium name="Drosophila 12 Genomes Consortium"/>
            <person name="Clark A.G."/>
            <person name="Eisen M.B."/>
            <person name="Smith D.R."/>
            <person name="Bergman C.M."/>
            <person name="Oliver B."/>
            <person name="Markow T.A."/>
            <person name="Kaufman T.C."/>
            <person name="Kellis M."/>
            <person name="Gelbart W."/>
            <person name="Iyer V.N."/>
            <person name="Pollard D.A."/>
            <person name="Sackton T.B."/>
            <person name="Larracuente A.M."/>
            <person name="Singh N.D."/>
            <person name="Abad J.P."/>
            <person name="Abt D.N."/>
            <person name="Adryan B."/>
            <person name="Aguade M."/>
            <person name="Akashi H."/>
            <person name="Anderson W.W."/>
            <person name="Aquadro C.F."/>
            <person name="Ardell D.H."/>
            <person name="Arguello R."/>
            <person name="Artieri C.G."/>
            <person name="Barbash D.A."/>
            <person name="Barker D."/>
            <person name="Barsanti P."/>
            <person name="Batterham P."/>
            <person name="Batzoglou S."/>
            <person name="Begun D."/>
            <person name="Bhutkar A."/>
            <person name="Blanco E."/>
            <person name="Bosak S.A."/>
            <person name="Bradley R.K."/>
            <person name="Brand A.D."/>
            <person name="Brent M.R."/>
            <person name="Brooks A.N."/>
            <person name="Brown R.H."/>
            <person name="Butlin R.K."/>
            <person name="Caggese C."/>
            <person name="Calvi B.R."/>
            <person name="Bernardo de Carvalho A."/>
            <person name="Caspi A."/>
            <person name="Castrezana S."/>
            <person name="Celniker S.E."/>
            <person name="Chang J.L."/>
            <person name="Chapple C."/>
            <person name="Chatterji S."/>
            <person name="Chinwalla A."/>
            <person name="Civetta A."/>
            <person name="Clifton S.W."/>
            <person name="Comeron J.M."/>
            <person name="Costello J.C."/>
            <person name="Coyne J.A."/>
            <person name="Daub J."/>
            <person name="David R.G."/>
            <person name="Delcher A.L."/>
            <person name="Delehaunty K."/>
            <person name="Do C.B."/>
            <person name="Ebling H."/>
            <person name="Edwards K."/>
            <person name="Eickbush T."/>
            <person name="Evans J.D."/>
            <person name="Filipski A."/>
            <person name="Findeiss S."/>
            <person name="Freyhult E."/>
            <person name="Fulton L."/>
            <person name="Fulton R."/>
            <person name="Garcia A.C."/>
            <person name="Gardiner A."/>
            <person name="Garfield D.A."/>
            <person name="Garvin B.E."/>
            <person name="Gibson G."/>
            <person name="Gilbert D."/>
            <person name="Gnerre S."/>
            <person name="Godfrey J."/>
            <person name="Good R."/>
            <person name="Gotea V."/>
            <person name="Gravely B."/>
            <person name="Greenberg A.J."/>
            <person name="Griffiths-Jones S."/>
            <person name="Gross S."/>
            <person name="Guigo R."/>
            <person name="Gustafson E.A."/>
            <person name="Haerty W."/>
            <person name="Hahn M.W."/>
            <person name="Halligan D.L."/>
            <person name="Halpern A.L."/>
            <person name="Halter G.M."/>
            <person name="Han M.V."/>
            <person name="Heger A."/>
            <person name="Hillier L."/>
            <person name="Hinrichs A.S."/>
            <person name="Holmes I."/>
            <person name="Hoskins R.A."/>
            <person name="Hubisz M.J."/>
            <person name="Hultmark D."/>
            <person name="Huntley M.A."/>
            <person name="Jaffe D.B."/>
            <person name="Jagadeeshan S."/>
            <person name="Jeck W.R."/>
            <person name="Johnson J."/>
            <person name="Jones C.D."/>
            <person name="Jordan W.C."/>
            <person name="Karpen G.H."/>
            <person name="Kataoka E."/>
            <person name="Keightley P.D."/>
            <person name="Kheradpour P."/>
            <person name="Kirkness E.F."/>
            <person name="Koerich L.B."/>
            <person name="Kristiansen K."/>
            <person name="Kudrna D."/>
            <person name="Kulathinal R.J."/>
            <person name="Kumar S."/>
            <person name="Kwok R."/>
            <person name="Lander E."/>
            <person name="Langley C.H."/>
            <person name="Lapoint R."/>
            <person name="Lazzaro B.P."/>
            <person name="Lee S.J."/>
            <person name="Levesque L."/>
            <person name="Li R."/>
            <person name="Lin C.F."/>
            <person name="Lin M.F."/>
            <person name="Lindblad-Toh K."/>
            <person name="Llopart A."/>
            <person name="Long M."/>
            <person name="Low L."/>
            <person name="Lozovsky E."/>
            <person name="Lu J."/>
            <person name="Luo M."/>
            <person name="Machado C.A."/>
            <person name="Makalowski W."/>
            <person name="Marzo M."/>
            <person name="Matsuda M."/>
            <person name="Matzkin L."/>
            <person name="McAllister B."/>
            <person name="McBride C.S."/>
            <person name="McKernan B."/>
            <person name="McKernan K."/>
            <person name="Mendez-Lago M."/>
            <person name="Minx P."/>
            <person name="Mollenhauer M.U."/>
            <person name="Montooth K."/>
            <person name="Mount S.M."/>
            <person name="Mu X."/>
            <person name="Myers E."/>
            <person name="Negre B."/>
            <person name="Newfeld S."/>
            <person name="Nielsen R."/>
            <person name="Noor M.A."/>
            <person name="O'Grady P."/>
            <person name="Pachter L."/>
            <person name="Papaceit M."/>
            <person name="Parisi M.J."/>
            <person name="Parisi M."/>
            <person name="Parts L."/>
            <person name="Pedersen J.S."/>
            <person name="Pesole G."/>
            <person name="Phillippy A.M."/>
            <person name="Ponting C.P."/>
            <person name="Pop M."/>
            <person name="Porcelli D."/>
            <person name="Powell J.R."/>
            <person name="Prohaska S."/>
            <person name="Pruitt K."/>
            <person name="Puig M."/>
            <person name="Quesneville H."/>
            <person name="Ram K.R."/>
            <person name="Rand D."/>
            <person name="Rasmussen M.D."/>
            <person name="Reed L.K."/>
            <person name="Reenan R."/>
            <person name="Reily A."/>
            <person name="Remington K.A."/>
            <person name="Rieger T.T."/>
            <person name="Ritchie M.G."/>
            <person name="Robin C."/>
            <person name="Rogers Y.H."/>
            <person name="Rohde C."/>
            <person name="Rozas J."/>
            <person name="Rubenfield M.J."/>
            <person name="Ruiz A."/>
            <person name="Russo S."/>
            <person name="Salzberg S.L."/>
            <person name="Sanchez-Gracia A."/>
            <person name="Saranga D.J."/>
            <person name="Sato H."/>
            <person name="Schaeffer S.W."/>
            <person name="Schatz M.C."/>
            <person name="Schlenke T."/>
            <person name="Schwartz R."/>
            <person name="Segarra C."/>
            <person name="Singh R.S."/>
            <person name="Sirot L."/>
            <person name="Sirota M."/>
            <person name="Sisneros N.B."/>
            <person name="Smith C.D."/>
            <person name="Smith T.F."/>
            <person name="Spieth J."/>
            <person name="Stage D.E."/>
            <person name="Stark A."/>
            <person name="Stephan W."/>
            <person name="Strausberg R.L."/>
            <person name="Strempel S."/>
            <person name="Sturgill D."/>
            <person name="Sutton G."/>
            <person name="Sutton G.G."/>
            <person name="Tao W."/>
            <person name="Teichmann S."/>
            <person name="Tobari Y.N."/>
            <person name="Tomimura Y."/>
            <person name="Tsolas J.M."/>
            <person name="Valente V.L."/>
            <person name="Venter E."/>
            <person name="Venter J.C."/>
            <person name="Vicario S."/>
            <person name="Vieira F.G."/>
            <person name="Vilella A.J."/>
            <person name="Villasante A."/>
            <person name="Walenz B."/>
            <person name="Wang J."/>
            <person name="Wasserman M."/>
            <person name="Watts T."/>
            <person name="Wilson D."/>
            <person name="Wilson R.K."/>
            <person name="Wing R.A."/>
            <person name="Wolfner M.F."/>
            <person name="Wong A."/>
            <person name="Wong G.K."/>
            <person name="Wu C.I."/>
            <person name="Wu G."/>
            <person name="Yamamoto D."/>
            <person name="Yang H.P."/>
            <person name="Yang S.P."/>
            <person name="Yorke J.A."/>
            <person name="Yoshida K."/>
            <person name="Zdobnov E."/>
            <person name="Zhang P."/>
            <person name="Zhang Y."/>
            <person name="Zimin A.V."/>
            <person name="Baldwin J."/>
            <person name="Abdouelleil A."/>
            <person name="Abdulkadir J."/>
            <person name="Abebe A."/>
            <person name="Abera B."/>
            <person name="Abreu J."/>
            <person name="Acer S.C."/>
            <person name="Aftuck L."/>
            <person name="Alexander A."/>
            <person name="An P."/>
            <person name="Anderson E."/>
            <person name="Anderson S."/>
            <person name="Arachi H."/>
            <person name="Azer M."/>
            <person name="Bachantsang P."/>
            <person name="Barry A."/>
            <person name="Bayul T."/>
            <person name="Berlin A."/>
            <person name="Bessette D."/>
            <person name="Bloom T."/>
            <person name="Blye J."/>
            <person name="Boguslavskiy L."/>
            <person name="Bonnet C."/>
            <person name="Boukhgalter B."/>
            <person name="Bourzgui I."/>
            <person name="Brown A."/>
            <person name="Cahill P."/>
            <person name="Channer S."/>
            <person name="Cheshatsang Y."/>
            <person name="Chuda L."/>
            <person name="Citroen M."/>
            <person name="Collymore A."/>
            <person name="Cooke P."/>
            <person name="Costello M."/>
            <person name="D'Aco K."/>
            <person name="Daza R."/>
            <person name="De Haan G."/>
            <person name="DeGray S."/>
            <person name="DeMaso C."/>
            <person name="Dhargay N."/>
            <person name="Dooley K."/>
            <person name="Dooley E."/>
            <person name="Doricent M."/>
            <person name="Dorje P."/>
            <person name="Dorjee K."/>
            <person name="Dupes A."/>
            <person name="Elong R."/>
            <person name="Falk J."/>
            <person name="Farina A."/>
            <person name="Faro S."/>
            <person name="Ferguson D."/>
            <person name="Fisher S."/>
            <person name="Foley C.D."/>
            <person name="Franke A."/>
            <person name="Friedrich D."/>
            <person name="Gadbois L."/>
            <person name="Gearin G."/>
            <person name="Gearin C.R."/>
            <person name="Giannoukos G."/>
            <person name="Goode T."/>
            <person name="Graham J."/>
            <person name="Grandbois E."/>
            <person name="Grewal S."/>
            <person name="Gyaltsen K."/>
            <person name="Hafez N."/>
            <person name="Hagos B."/>
            <person name="Hall J."/>
            <person name="Henson C."/>
            <person name="Hollinger A."/>
            <person name="Honan T."/>
            <person name="Huard M.D."/>
            <person name="Hughes L."/>
            <person name="Hurhula B."/>
            <person name="Husby M.E."/>
            <person name="Kamat A."/>
            <person name="Kanga B."/>
            <person name="Kashin S."/>
            <person name="Khazanovich D."/>
            <person name="Kisner P."/>
            <person name="Lance K."/>
            <person name="Lara M."/>
            <person name="Lee W."/>
            <person name="Lennon N."/>
            <person name="Letendre F."/>
            <person name="LeVine R."/>
            <person name="Lipovsky A."/>
            <person name="Liu X."/>
            <person name="Liu J."/>
            <person name="Liu S."/>
            <person name="Lokyitsang T."/>
            <person name="Lokyitsang Y."/>
            <person name="Lubonja R."/>
            <person name="Lui A."/>
            <person name="MacDonald P."/>
            <person name="Magnisalis V."/>
            <person name="Maru K."/>
            <person name="Matthews C."/>
            <person name="McCusker W."/>
            <person name="McDonough S."/>
            <person name="Mehta T."/>
            <person name="Meldrim J."/>
            <person name="Meneus L."/>
            <person name="Mihai O."/>
            <person name="Mihalev A."/>
            <person name="Mihova T."/>
            <person name="Mittelman R."/>
            <person name="Mlenga V."/>
            <person name="Montmayeur A."/>
            <person name="Mulrain L."/>
            <person name="Navidi A."/>
            <person name="Naylor J."/>
            <person name="Negash T."/>
            <person name="Nguyen T."/>
            <person name="Nguyen N."/>
            <person name="Nicol R."/>
            <person name="Norbu C."/>
            <person name="Norbu N."/>
            <person name="Novod N."/>
            <person name="O'Neill B."/>
            <person name="Osman S."/>
            <person name="Markiewicz E."/>
            <person name="Oyono O.L."/>
            <person name="Patti C."/>
            <person name="Phunkhang P."/>
            <person name="Pierre F."/>
            <person name="Priest M."/>
            <person name="Raghuraman S."/>
            <person name="Rege F."/>
            <person name="Reyes R."/>
            <person name="Rise C."/>
            <person name="Rogov P."/>
            <person name="Ross K."/>
            <person name="Ryan E."/>
            <person name="Settipalli S."/>
            <person name="Shea T."/>
            <person name="Sherpa N."/>
            <person name="Shi L."/>
            <person name="Shih D."/>
            <person name="Sparrow T."/>
            <person name="Spaulding J."/>
            <person name="Stalker J."/>
            <person name="Stange-Thomann N."/>
            <person name="Stavropoulos S."/>
            <person name="Stone C."/>
            <person name="Strader C."/>
            <person name="Tesfaye S."/>
            <person name="Thomson T."/>
            <person name="Thoulutsang Y."/>
            <person name="Thoulutsang D."/>
            <person name="Topham K."/>
            <person name="Topping I."/>
            <person name="Tsamla T."/>
            <person name="Vassiliev H."/>
            <person name="Vo A."/>
            <person name="Wangchuk T."/>
            <person name="Wangdi T."/>
            <person name="Weiand M."/>
            <person name="Wilkinson J."/>
            <person name="Wilson A."/>
            <person name="Yadav S."/>
            <person name="Young G."/>
            <person name="Yu Q."/>
            <person name="Zembek L."/>
            <person name="Zhong D."/>
            <person name="Zimmer A."/>
            <person name="Zwirko Z."/>
            <person name="Jaffe D.B."/>
            <person name="Alvarez P."/>
            <person name="Brockman W."/>
            <person name="Butler J."/>
            <person name="Chin C."/>
            <person name="Gnerre S."/>
            <person name="Grabherr M."/>
            <person name="Kleber M."/>
            <person name="Mauceli E."/>
            <person name="MacCallum I."/>
        </authorList>
    </citation>
    <scope>NUCLEOTIDE SEQUENCE [LARGE SCALE GENOMIC DNA]</scope>
    <source>
        <strain evidence="3">Tai18E2 / Tucson 14021-0261.01</strain>
    </source>
</reference>
<feature type="compositionally biased region" description="Low complexity" evidence="1">
    <location>
        <begin position="191"/>
        <end position="205"/>
    </location>
</feature>
<proteinExistence type="predicted"/>
<protein>
    <submittedName>
        <fullName evidence="2">Uncharacterized protein</fullName>
    </submittedName>
</protein>
<gene>
    <name evidence="2" type="primary">Dyak\GE16548</name>
    <name evidence="2" type="synonym">dyak_GLEANR_17959</name>
    <name evidence="2" type="synonym">GE16548</name>
    <name evidence="2" type="ORF">Dyak_GE16548</name>
</gene>
<evidence type="ECO:0000256" key="1">
    <source>
        <dbReference type="SAM" id="MobiDB-lite"/>
    </source>
</evidence>
<evidence type="ECO:0000313" key="3">
    <source>
        <dbReference type="Proteomes" id="UP000002282"/>
    </source>
</evidence>